<dbReference type="AlphaFoldDB" id="A0AAV5A939"/>
<organism evidence="1 2">
    <name type="scientific">Clathrus columnatus</name>
    <dbReference type="NCBI Taxonomy" id="1419009"/>
    <lineage>
        <taxon>Eukaryota</taxon>
        <taxon>Fungi</taxon>
        <taxon>Dikarya</taxon>
        <taxon>Basidiomycota</taxon>
        <taxon>Agaricomycotina</taxon>
        <taxon>Agaricomycetes</taxon>
        <taxon>Phallomycetidae</taxon>
        <taxon>Phallales</taxon>
        <taxon>Clathraceae</taxon>
        <taxon>Clathrus</taxon>
    </lineage>
</organism>
<dbReference type="InterPro" id="IPR036514">
    <property type="entry name" value="SGNH_hydro_sf"/>
</dbReference>
<evidence type="ECO:0008006" key="3">
    <source>
        <dbReference type="Google" id="ProtNLM"/>
    </source>
</evidence>
<protein>
    <recommendedName>
        <fullName evidence="3">SGNH hydrolase-type esterase domain-containing protein</fullName>
    </recommendedName>
</protein>
<evidence type="ECO:0000313" key="2">
    <source>
        <dbReference type="Proteomes" id="UP001050691"/>
    </source>
</evidence>
<comment type="caution">
    <text evidence="1">The sequence shown here is derived from an EMBL/GenBank/DDBJ whole genome shotgun (WGS) entry which is preliminary data.</text>
</comment>
<evidence type="ECO:0000313" key="1">
    <source>
        <dbReference type="EMBL" id="GJJ09163.1"/>
    </source>
</evidence>
<name>A0AAV5A939_9AGAM</name>
<dbReference type="EMBL" id="BPWL01000004">
    <property type="protein sequence ID" value="GJJ09163.1"/>
    <property type="molecule type" value="Genomic_DNA"/>
</dbReference>
<dbReference type="SUPFAM" id="SSF52266">
    <property type="entry name" value="SGNH hydrolase"/>
    <property type="match status" value="1"/>
</dbReference>
<accession>A0AAV5A939</accession>
<sequence length="259" mass="28910">MDVGTYKAIFRRSIQDVADVEAGEYLVLFNSEISRKVEVEVMLVDWASRPQIESFVMEERDNIIQLHQKPHTGRLLFMGDSITSGFCSSGNDNSFSRDVMDAYPFACQRGLDVEGIETSVDVLAFPGIRLVGEHGKKGAEAGMAVKSIHESAWMEENPWSFDEVVKGYGPAVAFIALASGPSSYEPALRQATLSLERSEIWQKAIHLHHVSTDGWCNVNETFDGLHPTVEGHEEIATKLVEWLQTTHILDFYSVTSEKN</sequence>
<gene>
    <name evidence="1" type="ORF">Clacol_003385</name>
</gene>
<reference evidence="1" key="1">
    <citation type="submission" date="2021-10" db="EMBL/GenBank/DDBJ databases">
        <title>De novo Genome Assembly of Clathrus columnatus (Basidiomycota, Fungi) Using Illumina and Nanopore Sequence Data.</title>
        <authorList>
            <person name="Ogiso-Tanaka E."/>
            <person name="Itagaki H."/>
            <person name="Hosoya T."/>
            <person name="Hosaka K."/>
        </authorList>
    </citation>
    <scope>NUCLEOTIDE SEQUENCE</scope>
    <source>
        <strain evidence="1">MO-923</strain>
    </source>
</reference>
<keyword evidence="2" id="KW-1185">Reference proteome</keyword>
<proteinExistence type="predicted"/>
<dbReference type="Gene3D" id="3.40.50.1110">
    <property type="entry name" value="SGNH hydrolase"/>
    <property type="match status" value="1"/>
</dbReference>
<dbReference type="Proteomes" id="UP001050691">
    <property type="component" value="Unassembled WGS sequence"/>
</dbReference>